<keyword evidence="2" id="KW-0285">Flavoprotein</keyword>
<evidence type="ECO:0000256" key="3">
    <source>
        <dbReference type="ARBA" id="ARBA00022827"/>
    </source>
</evidence>
<evidence type="ECO:0000313" key="8">
    <source>
        <dbReference type="Proteomes" id="UP001218218"/>
    </source>
</evidence>
<feature type="domain" description="FAD-binding" evidence="6">
    <location>
        <begin position="8"/>
        <end position="347"/>
    </location>
</feature>
<dbReference type="Proteomes" id="UP001218218">
    <property type="component" value="Unassembled WGS sequence"/>
</dbReference>
<dbReference type="GO" id="GO:0044550">
    <property type="term" value="P:secondary metabolite biosynthetic process"/>
    <property type="evidence" value="ECO:0007669"/>
    <property type="project" value="UniProtKB-ARBA"/>
</dbReference>
<evidence type="ECO:0000256" key="5">
    <source>
        <dbReference type="ARBA" id="ARBA00049364"/>
    </source>
</evidence>
<dbReference type="AlphaFoldDB" id="A0AAD7ABS0"/>
<evidence type="ECO:0000256" key="2">
    <source>
        <dbReference type="ARBA" id="ARBA00022630"/>
    </source>
</evidence>
<keyword evidence="4" id="KW-0560">Oxidoreductase</keyword>
<dbReference type="SUPFAM" id="SSF51905">
    <property type="entry name" value="FAD/NAD(P)-binding domain"/>
    <property type="match status" value="1"/>
</dbReference>
<evidence type="ECO:0000256" key="1">
    <source>
        <dbReference type="ARBA" id="ARBA00005706"/>
    </source>
</evidence>
<protein>
    <recommendedName>
        <fullName evidence="6">FAD-binding domain-containing protein</fullName>
    </recommendedName>
</protein>
<comment type="caution">
    <text evidence="7">The sequence shown here is derived from an EMBL/GenBank/DDBJ whole genome shotgun (WGS) entry which is preliminary data.</text>
</comment>
<organism evidence="7 8">
    <name type="scientific">Mycena albidolilacea</name>
    <dbReference type="NCBI Taxonomy" id="1033008"/>
    <lineage>
        <taxon>Eukaryota</taxon>
        <taxon>Fungi</taxon>
        <taxon>Dikarya</taxon>
        <taxon>Basidiomycota</taxon>
        <taxon>Agaricomycotina</taxon>
        <taxon>Agaricomycetes</taxon>
        <taxon>Agaricomycetidae</taxon>
        <taxon>Agaricales</taxon>
        <taxon>Marasmiineae</taxon>
        <taxon>Mycenaceae</taxon>
        <taxon>Mycena</taxon>
    </lineage>
</organism>
<comment type="similarity">
    <text evidence="1">Belongs to the flavin-dependent halogenase family.</text>
</comment>
<evidence type="ECO:0000259" key="6">
    <source>
        <dbReference type="Pfam" id="PF01494"/>
    </source>
</evidence>
<dbReference type="GO" id="GO:0140907">
    <property type="term" value="F:flavin-dependent halogenase activity"/>
    <property type="evidence" value="ECO:0007669"/>
    <property type="project" value="UniProtKB-ARBA"/>
</dbReference>
<accession>A0AAD7ABS0</accession>
<comment type="catalytic activity">
    <reaction evidence="5">
        <text>melleolide F + FADH2 + chloride + O2 = 6'-chloromelleolide F + FAD + 2 H2O + H(+)</text>
        <dbReference type="Rhea" id="RHEA:67160"/>
        <dbReference type="ChEBI" id="CHEBI:15377"/>
        <dbReference type="ChEBI" id="CHEBI:15378"/>
        <dbReference type="ChEBI" id="CHEBI:15379"/>
        <dbReference type="ChEBI" id="CHEBI:17996"/>
        <dbReference type="ChEBI" id="CHEBI:57692"/>
        <dbReference type="ChEBI" id="CHEBI:58307"/>
        <dbReference type="ChEBI" id="CHEBI:167712"/>
        <dbReference type="ChEBI" id="CHEBI:167713"/>
    </reaction>
    <physiologicalReaction direction="left-to-right" evidence="5">
        <dbReference type="Rhea" id="RHEA:67161"/>
    </physiologicalReaction>
</comment>
<dbReference type="PRINTS" id="PR00420">
    <property type="entry name" value="RNGMNOXGNASE"/>
</dbReference>
<dbReference type="EMBL" id="JARIHO010000010">
    <property type="protein sequence ID" value="KAJ7354454.1"/>
    <property type="molecule type" value="Genomic_DNA"/>
</dbReference>
<dbReference type="InterPro" id="IPR050816">
    <property type="entry name" value="Flavin-dep_Halogenase_NPB"/>
</dbReference>
<name>A0AAD7ABS0_9AGAR</name>
<gene>
    <name evidence="7" type="ORF">DFH08DRAFT_985033</name>
</gene>
<dbReference type="PANTHER" id="PTHR43747">
    <property type="entry name" value="FAD-BINDING PROTEIN"/>
    <property type="match status" value="1"/>
</dbReference>
<evidence type="ECO:0000313" key="7">
    <source>
        <dbReference type="EMBL" id="KAJ7354454.1"/>
    </source>
</evidence>
<dbReference type="InterPro" id="IPR002938">
    <property type="entry name" value="FAD-bd"/>
</dbReference>
<dbReference type="Gene3D" id="3.50.50.60">
    <property type="entry name" value="FAD/NAD(P)-binding domain"/>
    <property type="match status" value="1"/>
</dbReference>
<sequence>MNSLPPNRTTILVIGGGPAGSYAASALKREGHEVVLLEAAKFPRYHVGESMLPSMRNYLRFIGVEDDFTKHGFLNKPGASFKLGPILLRWELDTRLGMSHNFPVQIRSEMDELLLRHAEKQGVTVFEETRVESIEFEGDPASSRPIAATWTNKNGTTGKTAFDWLIDATGRAGIMSTKYLENREMRESLRNTAVWGYFTGVKRYGEGTKKANSGWFEALTDETGWSWTIPLNDGTTSIGFVMHQSASNAKKATMMPDGTKPSLTEHYLDQFQFVPGVRELVGDTGTMIPGSTKSAADYSYWASRYSGDHFRIIGDAANFVDPFFSSGVHIAMTGALSAALTICASIKAEITEETAQEWHDAKVGIAHTRFLFVVLGAYQQMHLQHQPILSDVNAENFDEAFKMFRPGSFESPYSWPSYRAEWTSVIYGTADSSKELTDTKVQDMMDTCQSFFDPYVDEENVKAVRQRYGVDVITMESPVLGRQKIKTLVKDDVEGERVMNKFDALKVFSDDVEATYMGRHPLLGYIANVKQGELGLSKVEVGGHITM</sequence>
<dbReference type="GO" id="GO:0071949">
    <property type="term" value="F:FAD binding"/>
    <property type="evidence" value="ECO:0007669"/>
    <property type="project" value="InterPro"/>
</dbReference>
<proteinExistence type="inferred from homology"/>
<dbReference type="InterPro" id="IPR036188">
    <property type="entry name" value="FAD/NAD-bd_sf"/>
</dbReference>
<dbReference type="Pfam" id="PF01494">
    <property type="entry name" value="FAD_binding_3"/>
    <property type="match status" value="1"/>
</dbReference>
<reference evidence="7" key="1">
    <citation type="submission" date="2023-03" db="EMBL/GenBank/DDBJ databases">
        <title>Massive genome expansion in bonnet fungi (Mycena s.s.) driven by repeated elements and novel gene families across ecological guilds.</title>
        <authorList>
            <consortium name="Lawrence Berkeley National Laboratory"/>
            <person name="Harder C.B."/>
            <person name="Miyauchi S."/>
            <person name="Viragh M."/>
            <person name="Kuo A."/>
            <person name="Thoen E."/>
            <person name="Andreopoulos B."/>
            <person name="Lu D."/>
            <person name="Skrede I."/>
            <person name="Drula E."/>
            <person name="Henrissat B."/>
            <person name="Morin E."/>
            <person name="Kohler A."/>
            <person name="Barry K."/>
            <person name="LaButti K."/>
            <person name="Morin E."/>
            <person name="Salamov A."/>
            <person name="Lipzen A."/>
            <person name="Mereny Z."/>
            <person name="Hegedus B."/>
            <person name="Baldrian P."/>
            <person name="Stursova M."/>
            <person name="Weitz H."/>
            <person name="Taylor A."/>
            <person name="Grigoriev I.V."/>
            <person name="Nagy L.G."/>
            <person name="Martin F."/>
            <person name="Kauserud H."/>
        </authorList>
    </citation>
    <scope>NUCLEOTIDE SEQUENCE</scope>
    <source>
        <strain evidence="7">CBHHK002</strain>
    </source>
</reference>
<evidence type="ECO:0000256" key="4">
    <source>
        <dbReference type="ARBA" id="ARBA00023002"/>
    </source>
</evidence>
<keyword evidence="8" id="KW-1185">Reference proteome</keyword>
<keyword evidence="3" id="KW-0274">FAD</keyword>
<dbReference type="PANTHER" id="PTHR43747:SF5">
    <property type="entry name" value="FAD-BINDING DOMAIN-CONTAINING PROTEIN"/>
    <property type="match status" value="1"/>
</dbReference>